<dbReference type="Proteomes" id="UP001152888">
    <property type="component" value="Unassembled WGS sequence"/>
</dbReference>
<name>A0A9P0PP07_ACAOB</name>
<comment type="caution">
    <text evidence="2">The sequence shown here is derived from an EMBL/GenBank/DDBJ whole genome shotgun (WGS) entry which is preliminary data.</text>
</comment>
<keyword evidence="3" id="KW-1185">Reference proteome</keyword>
<protein>
    <submittedName>
        <fullName evidence="2">Uncharacterized protein</fullName>
    </submittedName>
</protein>
<gene>
    <name evidence="2" type="ORF">ACAOBT_LOCUS21366</name>
</gene>
<sequence>MLRVVTSFPLKHVSKRRICPKKNVDLRILRLENTIKELGLENKPSDIRNLDESSSDPSKTKIVGQRGLPTTQTTSGPGKQNTTAVMPST</sequence>
<evidence type="ECO:0000256" key="1">
    <source>
        <dbReference type="SAM" id="MobiDB-lite"/>
    </source>
</evidence>
<reference evidence="2" key="1">
    <citation type="submission" date="2022-03" db="EMBL/GenBank/DDBJ databases">
        <authorList>
            <person name="Sayadi A."/>
        </authorList>
    </citation>
    <scope>NUCLEOTIDE SEQUENCE</scope>
</reference>
<feature type="region of interest" description="Disordered" evidence="1">
    <location>
        <begin position="45"/>
        <end position="89"/>
    </location>
</feature>
<dbReference type="EMBL" id="CAKOFQ010007166">
    <property type="protein sequence ID" value="CAH1993179.1"/>
    <property type="molecule type" value="Genomic_DNA"/>
</dbReference>
<dbReference type="AlphaFoldDB" id="A0A9P0PP07"/>
<proteinExistence type="predicted"/>
<dbReference type="OrthoDB" id="10035668at2759"/>
<organism evidence="2 3">
    <name type="scientific">Acanthoscelides obtectus</name>
    <name type="common">Bean weevil</name>
    <name type="synonym">Bruchus obtectus</name>
    <dbReference type="NCBI Taxonomy" id="200917"/>
    <lineage>
        <taxon>Eukaryota</taxon>
        <taxon>Metazoa</taxon>
        <taxon>Ecdysozoa</taxon>
        <taxon>Arthropoda</taxon>
        <taxon>Hexapoda</taxon>
        <taxon>Insecta</taxon>
        <taxon>Pterygota</taxon>
        <taxon>Neoptera</taxon>
        <taxon>Endopterygota</taxon>
        <taxon>Coleoptera</taxon>
        <taxon>Polyphaga</taxon>
        <taxon>Cucujiformia</taxon>
        <taxon>Chrysomeloidea</taxon>
        <taxon>Chrysomelidae</taxon>
        <taxon>Bruchinae</taxon>
        <taxon>Bruchini</taxon>
        <taxon>Acanthoscelides</taxon>
    </lineage>
</organism>
<evidence type="ECO:0000313" key="3">
    <source>
        <dbReference type="Proteomes" id="UP001152888"/>
    </source>
</evidence>
<evidence type="ECO:0000313" key="2">
    <source>
        <dbReference type="EMBL" id="CAH1993179.1"/>
    </source>
</evidence>
<feature type="compositionally biased region" description="Polar residues" evidence="1">
    <location>
        <begin position="68"/>
        <end position="89"/>
    </location>
</feature>
<accession>A0A9P0PP07</accession>